<evidence type="ECO:0000256" key="1">
    <source>
        <dbReference type="ARBA" id="ARBA00004147"/>
    </source>
</evidence>
<comment type="subcellular location">
    <subcellularLocation>
        <location evidence="6">Host cytoplasmic vesicle</location>
    </subcellularLocation>
    <subcellularLocation>
        <location evidence="1">Host nucleus</location>
    </subcellularLocation>
</comment>
<organism evidence="10">
    <name type="scientific">Measles virus genotype B3</name>
    <dbReference type="NCBI Taxonomy" id="658048"/>
    <lineage>
        <taxon>Viruses</taxon>
        <taxon>Riboviria</taxon>
        <taxon>Orthornavirae</taxon>
        <taxon>Negarnaviricota</taxon>
        <taxon>Haploviricotina</taxon>
        <taxon>Monjiviricetes</taxon>
        <taxon>Mononegavirales</taxon>
        <taxon>Paramyxoviridae</taxon>
        <taxon>Orthoparamyxovirinae</taxon>
        <taxon>Morbillivirus</taxon>
        <taxon>Morbillivirus hominis</taxon>
        <taxon>Measles morbillivirus</taxon>
    </lineage>
</organism>
<feature type="region of interest" description="Disordered" evidence="9">
    <location>
        <begin position="1"/>
        <end position="47"/>
    </location>
</feature>
<evidence type="ECO:0000313" key="10">
    <source>
        <dbReference type="EMBL" id="ALL29039.1"/>
    </source>
</evidence>
<evidence type="ECO:0000256" key="2">
    <source>
        <dbReference type="ARBA" id="ARBA00006580"/>
    </source>
</evidence>
<gene>
    <name evidence="10" type="primary">C</name>
</gene>
<comment type="function">
    <text evidence="7">Ribonucleocapsid-associated protein that interacts with the phosphoprotein (P), thereby increasing replication accuracy and processivity of the polymerase complex.</text>
</comment>
<evidence type="ECO:0000256" key="6">
    <source>
        <dbReference type="ARBA" id="ARBA00034108"/>
    </source>
</evidence>
<evidence type="ECO:0000256" key="5">
    <source>
        <dbReference type="ARBA" id="ARBA00022562"/>
    </source>
</evidence>
<evidence type="ECO:0000256" key="8">
    <source>
        <dbReference type="ARBA" id="ARBA00049691"/>
    </source>
</evidence>
<dbReference type="GO" id="GO:0044161">
    <property type="term" value="C:host cell cytoplasmic vesicle"/>
    <property type="evidence" value="ECO:0007669"/>
    <property type="project" value="UniProtKB-SubCell"/>
</dbReference>
<evidence type="ECO:0000256" key="9">
    <source>
        <dbReference type="SAM" id="MobiDB-lite"/>
    </source>
</evidence>
<name>A0A0S1LKZ1_9MONO</name>
<evidence type="ECO:0000256" key="7">
    <source>
        <dbReference type="ARBA" id="ARBA00049612"/>
    </source>
</evidence>
<dbReference type="Pfam" id="PF02725">
    <property type="entry name" value="Paramyxo_NS_C"/>
    <property type="match status" value="1"/>
</dbReference>
<dbReference type="InterPro" id="IPR003875">
    <property type="entry name" value="Paramyxovir_NSC"/>
</dbReference>
<protein>
    <recommendedName>
        <fullName evidence="3">Protein C</fullName>
    </recommendedName>
</protein>
<sequence>MSRTDWNASGLSKPSPSAHWPSRKPWQHGQKYQTTQDRSEPPARKRRQAVRVSANHASQQLDQLKAVHLASAVRDLERAMTTLKLWEPPQEISRHQALGYSVIMFMITAVKRLRESKMLTLSWFNQALKVIAPSQEETMNLKAAMWILANLIPRDMLSLTGDLLPSLWGSELLMLKLQKEGRSTSS</sequence>
<keyword evidence="4" id="KW-1036">Host cytoplasmic vesicle</keyword>
<accession>A0A0S1LKZ1</accession>
<reference evidence="10" key="1">
    <citation type="submission" date="2015-09" db="EMBL/GenBank/DDBJ databases">
        <title>Defining the early evolution of measles virus in the brain: genetic analysis of measles inclusion body encephalitis (MIBE) and subacute sclerosing panencephalitis (SSPE) viruses from the 2009/10 South African measles epidemic.</title>
        <authorList>
            <person name="Hardie D.R."/>
            <person name="Wilmshurst J.M."/>
            <person name="Eley B."/>
            <person name="Smuts H.E."/>
        </authorList>
    </citation>
    <scope>NUCLEOTIDE SEQUENCE</scope>
    <source>
        <strain evidence="10">MVs/CapeTown.ZAF/16.10/2[B3]</strain>
    </source>
</reference>
<dbReference type="GO" id="GO:0042025">
    <property type="term" value="C:host cell nucleus"/>
    <property type="evidence" value="ECO:0007669"/>
    <property type="project" value="UniProtKB-SubCell"/>
</dbReference>
<comment type="similarity">
    <text evidence="2">Belongs to the morbillivirus protein C family.</text>
</comment>
<dbReference type="EMBL" id="KT851526">
    <property type="protein sequence ID" value="ALL29039.1"/>
    <property type="molecule type" value="Viral_cRNA"/>
</dbReference>
<keyword evidence="5" id="KW-1048">Host nucleus</keyword>
<evidence type="ECO:0000256" key="3">
    <source>
        <dbReference type="ARBA" id="ARBA00020872"/>
    </source>
</evidence>
<evidence type="ECO:0000256" key="4">
    <source>
        <dbReference type="ARBA" id="ARBA00022488"/>
    </source>
</evidence>
<proteinExistence type="inferred from homology"/>
<feature type="compositionally biased region" description="Polar residues" evidence="9">
    <location>
        <begin position="1"/>
        <end position="15"/>
    </location>
</feature>
<comment type="subunit">
    <text evidence="8">Interacts with the phosphoprotein (via C-terminus); this interaction allows C to associate with the ribonucleocapsid.</text>
</comment>